<evidence type="ECO:0000256" key="1">
    <source>
        <dbReference type="SAM" id="MobiDB-lite"/>
    </source>
</evidence>
<keyword evidence="2" id="KW-0732">Signal</keyword>
<organism evidence="4 5">
    <name type="scientific">Corynebacterium tapiri</name>
    <dbReference type="NCBI Taxonomy" id="1448266"/>
    <lineage>
        <taxon>Bacteria</taxon>
        <taxon>Bacillati</taxon>
        <taxon>Actinomycetota</taxon>
        <taxon>Actinomycetes</taxon>
        <taxon>Mycobacteriales</taxon>
        <taxon>Corynebacteriaceae</taxon>
        <taxon>Corynebacterium</taxon>
    </lineage>
</organism>
<gene>
    <name evidence="4" type="ORF">FHE74_00210</name>
</gene>
<accession>A0A5C4U7G4</accession>
<dbReference type="CDD" id="cd12797">
    <property type="entry name" value="M23_peptidase"/>
    <property type="match status" value="1"/>
</dbReference>
<evidence type="ECO:0000313" key="4">
    <source>
        <dbReference type="EMBL" id="TNM00413.1"/>
    </source>
</evidence>
<feature type="compositionally biased region" description="Low complexity" evidence="1">
    <location>
        <begin position="84"/>
        <end position="107"/>
    </location>
</feature>
<dbReference type="Gene3D" id="2.70.70.10">
    <property type="entry name" value="Glucose Permease (Domain IIA)"/>
    <property type="match status" value="1"/>
</dbReference>
<keyword evidence="5" id="KW-1185">Reference proteome</keyword>
<protein>
    <submittedName>
        <fullName evidence="4">M23 family metallopeptidase</fullName>
    </submittedName>
</protein>
<evidence type="ECO:0000256" key="2">
    <source>
        <dbReference type="SAM" id="SignalP"/>
    </source>
</evidence>
<proteinExistence type="predicted"/>
<dbReference type="EMBL" id="VDHJ01000001">
    <property type="protein sequence ID" value="TNM00413.1"/>
    <property type="molecule type" value="Genomic_DNA"/>
</dbReference>
<dbReference type="RefSeq" id="WP_139464412.1">
    <property type="nucleotide sequence ID" value="NZ_VDHJ01000001.1"/>
</dbReference>
<feature type="domain" description="M23ase beta-sheet core" evidence="3">
    <location>
        <begin position="154"/>
        <end position="249"/>
    </location>
</feature>
<dbReference type="OrthoDB" id="1099523at2"/>
<dbReference type="InterPro" id="IPR050570">
    <property type="entry name" value="Cell_wall_metabolism_enzyme"/>
</dbReference>
<dbReference type="GO" id="GO:0004222">
    <property type="term" value="F:metalloendopeptidase activity"/>
    <property type="evidence" value="ECO:0007669"/>
    <property type="project" value="TreeGrafter"/>
</dbReference>
<dbReference type="PROSITE" id="PS51318">
    <property type="entry name" value="TAT"/>
    <property type="match status" value="1"/>
</dbReference>
<dbReference type="InterPro" id="IPR011055">
    <property type="entry name" value="Dup_hybrid_motif"/>
</dbReference>
<dbReference type="AlphaFoldDB" id="A0A5C4U7G4"/>
<dbReference type="InterPro" id="IPR006311">
    <property type="entry name" value="TAT_signal"/>
</dbReference>
<feature type="chain" id="PRO_5022768654" evidence="2">
    <location>
        <begin position="34"/>
        <end position="265"/>
    </location>
</feature>
<feature type="region of interest" description="Disordered" evidence="1">
    <location>
        <begin position="84"/>
        <end position="110"/>
    </location>
</feature>
<dbReference type="SUPFAM" id="SSF51261">
    <property type="entry name" value="Duplicated hybrid motif"/>
    <property type="match status" value="1"/>
</dbReference>
<dbReference type="PANTHER" id="PTHR21666">
    <property type="entry name" value="PEPTIDASE-RELATED"/>
    <property type="match status" value="1"/>
</dbReference>
<name>A0A5C4U7G4_9CORY</name>
<evidence type="ECO:0000313" key="5">
    <source>
        <dbReference type="Proteomes" id="UP000312032"/>
    </source>
</evidence>
<dbReference type="Proteomes" id="UP000312032">
    <property type="component" value="Unassembled WGS sequence"/>
</dbReference>
<evidence type="ECO:0000259" key="3">
    <source>
        <dbReference type="Pfam" id="PF01551"/>
    </source>
</evidence>
<dbReference type="InterPro" id="IPR016047">
    <property type="entry name" value="M23ase_b-sheet_dom"/>
</dbReference>
<feature type="signal peptide" evidence="2">
    <location>
        <begin position="1"/>
        <end position="33"/>
    </location>
</feature>
<dbReference type="PANTHER" id="PTHR21666:SF270">
    <property type="entry name" value="MUREIN HYDROLASE ACTIVATOR ENVC"/>
    <property type="match status" value="1"/>
</dbReference>
<sequence length="265" mass="26875">MSQVRTQRRIVGSLSTAAAAFGVSTVAIPTAAAQDVTIDLNAVAAAIQAAEASSQASQGSSGTDVRSLANTASALSSAVEIATTQPSTASTTATAPSASAAENAAAAEAEHEASALNLANALHPERGQTSDGRTVVFPTKGEFTSGFGPRWGTVHEGIDIANDVGTPIKAAMDGTVVNSGPASGFGQWVVLKHDNGEKTVYGHISESYVSPGQRVEAGETIAAMGNEGHSTGPHLHFEIRPDGNTAVDPVAWFADQGIAMNLARL</sequence>
<dbReference type="Pfam" id="PF01551">
    <property type="entry name" value="Peptidase_M23"/>
    <property type="match status" value="1"/>
</dbReference>
<reference evidence="4 5" key="1">
    <citation type="submission" date="2019-06" db="EMBL/GenBank/DDBJ databases">
        <authorList>
            <person name="Li J."/>
        </authorList>
    </citation>
    <scope>NUCLEOTIDE SEQUENCE [LARGE SCALE GENOMIC DNA]</scope>
    <source>
        <strain evidence="4 5">LMG 28165</strain>
    </source>
</reference>
<comment type="caution">
    <text evidence="4">The sequence shown here is derived from an EMBL/GenBank/DDBJ whole genome shotgun (WGS) entry which is preliminary data.</text>
</comment>